<accession>A0A6N9NH50</accession>
<dbReference type="PROSITE" id="PS51257">
    <property type="entry name" value="PROKAR_LIPOPROTEIN"/>
    <property type="match status" value="1"/>
</dbReference>
<dbReference type="Proteomes" id="UP000470771">
    <property type="component" value="Unassembled WGS sequence"/>
</dbReference>
<keyword evidence="2" id="KW-1185">Reference proteome</keyword>
<organism evidence="1 2">
    <name type="scientific">Acidiluteibacter ferrifornacis</name>
    <dbReference type="NCBI Taxonomy" id="2692424"/>
    <lineage>
        <taxon>Bacteria</taxon>
        <taxon>Pseudomonadati</taxon>
        <taxon>Bacteroidota</taxon>
        <taxon>Flavobacteriia</taxon>
        <taxon>Flavobacteriales</taxon>
        <taxon>Cryomorphaceae</taxon>
        <taxon>Acidiluteibacter</taxon>
    </lineage>
</organism>
<proteinExistence type="predicted"/>
<name>A0A6N9NH50_9FLAO</name>
<dbReference type="AlphaFoldDB" id="A0A6N9NH50"/>
<evidence type="ECO:0000313" key="2">
    <source>
        <dbReference type="Proteomes" id="UP000470771"/>
    </source>
</evidence>
<protein>
    <submittedName>
        <fullName evidence="1">Uncharacterized protein</fullName>
    </submittedName>
</protein>
<dbReference type="RefSeq" id="WP_160632023.1">
    <property type="nucleotide sequence ID" value="NZ_WWNE01000004.1"/>
</dbReference>
<reference evidence="1 2" key="1">
    <citation type="submission" date="2019-12" db="EMBL/GenBank/DDBJ databases">
        <authorList>
            <person name="Zhao J."/>
        </authorList>
    </citation>
    <scope>NUCLEOTIDE SEQUENCE [LARGE SCALE GENOMIC DNA]</scope>
    <source>
        <strain evidence="1 2">S-15</strain>
    </source>
</reference>
<sequence>MKKIAVAAALFAVLFGCKEDPDFPNVPQIETVSFQIIDGEAYWKFSFKDGDGNLGSSLETDTNFFQSIVNLSKDTTIAFVGERIPAIEIVGGSKGIEGEITKSTNLAQLQLIGTGGYTKQDTVYFTTYIVDNAGNRSNLIRTPAFKEDPIIIFSNE</sequence>
<comment type="caution">
    <text evidence="1">The sequence shown here is derived from an EMBL/GenBank/DDBJ whole genome shotgun (WGS) entry which is preliminary data.</text>
</comment>
<evidence type="ECO:0000313" key="1">
    <source>
        <dbReference type="EMBL" id="NBG65154.1"/>
    </source>
</evidence>
<gene>
    <name evidence="1" type="ORF">GQN54_03440</name>
</gene>
<dbReference type="EMBL" id="WWNE01000004">
    <property type="protein sequence ID" value="NBG65154.1"/>
    <property type="molecule type" value="Genomic_DNA"/>
</dbReference>